<dbReference type="OrthoDB" id="630188at2759"/>
<dbReference type="PANTHER" id="PTHR12905:SF28">
    <property type="entry name" value="RHAMNOGALACTURONATE LYASE C-RELATED"/>
    <property type="match status" value="1"/>
</dbReference>
<evidence type="ECO:0000259" key="1">
    <source>
        <dbReference type="Pfam" id="PF00149"/>
    </source>
</evidence>
<dbReference type="Proteomes" id="UP000001699">
    <property type="component" value="Unassembled WGS sequence"/>
</dbReference>
<keyword evidence="3" id="KW-1185">Reference proteome</keyword>
<dbReference type="InterPro" id="IPR029052">
    <property type="entry name" value="Metallo-depent_PP-like"/>
</dbReference>
<dbReference type="SUPFAM" id="SSF56300">
    <property type="entry name" value="Metallo-dependent phosphatases"/>
    <property type="match status" value="1"/>
</dbReference>
<dbReference type="AlphaFoldDB" id="B0XVL9"/>
<dbReference type="VEuPathDB" id="FungiDB:AFUB_032910"/>
<dbReference type="PhylomeDB" id="B0XVL9"/>
<feature type="domain" description="Calcineurin-like phosphoesterase" evidence="1">
    <location>
        <begin position="82"/>
        <end position="258"/>
    </location>
</feature>
<dbReference type="Gene3D" id="3.60.21.10">
    <property type="match status" value="1"/>
</dbReference>
<dbReference type="CDD" id="cd07379">
    <property type="entry name" value="MPP_239FB"/>
    <property type="match status" value="1"/>
</dbReference>
<dbReference type="Pfam" id="PF00149">
    <property type="entry name" value="Metallophos"/>
    <property type="match status" value="1"/>
</dbReference>
<proteinExistence type="predicted"/>
<evidence type="ECO:0000313" key="2">
    <source>
        <dbReference type="EMBL" id="EDP55227.1"/>
    </source>
</evidence>
<dbReference type="PANTHER" id="PTHR12905">
    <property type="entry name" value="METALLOPHOSPHOESTERASE"/>
    <property type="match status" value="1"/>
</dbReference>
<reference evidence="2 3" key="1">
    <citation type="journal article" date="2008" name="PLoS Genet.">
        <title>Genomic islands in the pathogenic filamentous fungus Aspergillus fumigatus.</title>
        <authorList>
            <person name="Fedorova N.D."/>
            <person name="Khaldi N."/>
            <person name="Joardar V.S."/>
            <person name="Maiti R."/>
            <person name="Amedeo P."/>
            <person name="Anderson M.J."/>
            <person name="Crabtree J."/>
            <person name="Silva J.C."/>
            <person name="Badger J.H."/>
            <person name="Albarraq A."/>
            <person name="Angiuoli S."/>
            <person name="Bussey H."/>
            <person name="Bowyer P."/>
            <person name="Cotty P.J."/>
            <person name="Dyer P.S."/>
            <person name="Egan A."/>
            <person name="Galens K."/>
            <person name="Fraser-Liggett C.M."/>
            <person name="Haas B.J."/>
            <person name="Inman J.M."/>
            <person name="Kent R."/>
            <person name="Lemieux S."/>
            <person name="Malavazi I."/>
            <person name="Orvis J."/>
            <person name="Roemer T."/>
            <person name="Ronning C.M."/>
            <person name="Sundaram J.P."/>
            <person name="Sutton G."/>
            <person name="Turner G."/>
            <person name="Venter J.C."/>
            <person name="White O.R."/>
            <person name="Whitty B.R."/>
            <person name="Youngman P."/>
            <person name="Wolfe K.H."/>
            <person name="Goldman G.H."/>
            <person name="Wortman J.R."/>
            <person name="Jiang B."/>
            <person name="Denning D.W."/>
            <person name="Nierman W.C."/>
        </authorList>
    </citation>
    <scope>NUCLEOTIDE SEQUENCE [LARGE SCALE GENOMIC DNA]</scope>
    <source>
        <strain evidence="3">CBS 144.89 / FGSC A1163 / CEA10</strain>
    </source>
</reference>
<evidence type="ECO:0000313" key="3">
    <source>
        <dbReference type="Proteomes" id="UP000001699"/>
    </source>
</evidence>
<dbReference type="GO" id="GO:0016787">
    <property type="term" value="F:hydrolase activity"/>
    <property type="evidence" value="ECO:0007669"/>
    <property type="project" value="InterPro"/>
</dbReference>
<name>B0XVL9_ASPFC</name>
<dbReference type="InterPro" id="IPR051693">
    <property type="entry name" value="UPF0046_metallophosphoest"/>
</dbReference>
<dbReference type="InterPro" id="IPR004843">
    <property type="entry name" value="Calcineurin-like_PHP"/>
</dbReference>
<sequence>MSNTKSSTRHTMYSLHEHKHLCRRAMTFSASGLDTLLHRPARESISSRLLRAPVPVLAELLYTRFAQTRTPTPTDHDGPTIRVVCISDTHNTQPQLPEGDLLIHAGDLTQSGTHAELEAQIGWLDRQPHRFKVAIAGNHELCLDPKTPAEAPGGNDPVDWKSIRYLENSSTILDFGYRRVKVFGTPYTPQHGNRAFQYPRNENIWDKIWIPEDTDILVTHGSPKTHLDLGRYGCKFLRDRSWSAKQKPWLHVFGHVHGAYGKETLCWDEFQRAYESIMDNEAKWPSMIRLLWHAFLRLIRLSDTCERTVMVNAAAIGGLRDEKRRDAICVDI</sequence>
<accession>B0XVL9</accession>
<gene>
    <name evidence="2" type="ORF">AFUB_032910</name>
</gene>
<dbReference type="HOGENOM" id="CLU_041441_3_1_1"/>
<organism evidence="2 3">
    <name type="scientific">Aspergillus fumigatus (strain CBS 144.89 / FGSC A1163 / CEA10)</name>
    <name type="common">Neosartorya fumigata</name>
    <dbReference type="NCBI Taxonomy" id="451804"/>
    <lineage>
        <taxon>Eukaryota</taxon>
        <taxon>Fungi</taxon>
        <taxon>Dikarya</taxon>
        <taxon>Ascomycota</taxon>
        <taxon>Pezizomycotina</taxon>
        <taxon>Eurotiomycetes</taxon>
        <taxon>Eurotiomycetidae</taxon>
        <taxon>Eurotiales</taxon>
        <taxon>Aspergillaceae</taxon>
        <taxon>Aspergillus</taxon>
        <taxon>Aspergillus subgen. Fumigati</taxon>
    </lineage>
</organism>
<dbReference type="EMBL" id="DS499595">
    <property type="protein sequence ID" value="EDP55227.1"/>
    <property type="molecule type" value="Genomic_DNA"/>
</dbReference>
<protein>
    <submittedName>
        <fullName evidence="2">Phosphoesterase, putative</fullName>
    </submittedName>
</protein>